<reference evidence="2" key="1">
    <citation type="journal article" date="2015" name="Proc. Natl. Acad. Sci. U.S.A.">
        <title>Bacterial clade with the ribosomal RNA operon on a small plasmid rather than the chromosome.</title>
        <authorList>
            <person name="Anda M."/>
            <person name="Ohtsubo Y."/>
            <person name="Okubo T."/>
            <person name="Sugawara M."/>
            <person name="Nagata Y."/>
            <person name="Tsuda M."/>
            <person name="Minamisawa K."/>
            <person name="Mitsui H."/>
        </authorList>
    </citation>
    <scope>NUCLEOTIDE SEQUENCE</scope>
    <source>
        <strain evidence="2">DSM 21988</strain>
    </source>
</reference>
<name>A0A0P0YXK2_9HYPH</name>
<organism evidence="2">
    <name type="scientific">Aureimonas altamirensis</name>
    <dbReference type="NCBI Taxonomy" id="370622"/>
    <lineage>
        <taxon>Bacteria</taxon>
        <taxon>Pseudomonadati</taxon>
        <taxon>Pseudomonadota</taxon>
        <taxon>Alphaproteobacteria</taxon>
        <taxon>Hyphomicrobiales</taxon>
        <taxon>Aurantimonadaceae</taxon>
        <taxon>Aureimonas</taxon>
    </lineage>
</organism>
<dbReference type="AlphaFoldDB" id="A0A0P0YXK2"/>
<evidence type="ECO:0000256" key="1">
    <source>
        <dbReference type="SAM" id="MobiDB-lite"/>
    </source>
</evidence>
<sequence length="69" mass="7558">MAVTTWSQRAAKANHSQKIANSYTGTPSRLGRTLYAAAPSAKSCRIRDDFQTKDENDSGPDCIREKRAG</sequence>
<evidence type="ECO:0000313" key="2">
    <source>
        <dbReference type="EMBL" id="BAT26168.1"/>
    </source>
</evidence>
<feature type="region of interest" description="Disordered" evidence="1">
    <location>
        <begin position="47"/>
        <end position="69"/>
    </location>
</feature>
<dbReference type="EMBL" id="LC066371">
    <property type="protein sequence ID" value="BAT26168.1"/>
    <property type="molecule type" value="Genomic_DNA"/>
</dbReference>
<feature type="region of interest" description="Disordered" evidence="1">
    <location>
        <begin position="1"/>
        <end position="27"/>
    </location>
</feature>
<accession>A0A0P0YXK2</accession>
<proteinExistence type="predicted"/>
<protein>
    <submittedName>
        <fullName evidence="2">Uncharacterized protein</fullName>
    </submittedName>
</protein>